<gene>
    <name evidence="1" type="ORF">MgSA37_00765</name>
</gene>
<dbReference type="KEGG" id="mgot:MgSA37_00765"/>
<sequence length="31" mass="3743">MFTDHPSSLFEKYQSDCDRQFRNAFGFPEQN</sequence>
<reference evidence="1 2" key="1">
    <citation type="submission" date="2015-12" db="EMBL/GenBank/DDBJ databases">
        <title>Genome sequence of Mucilaginibacter gotjawali.</title>
        <authorList>
            <person name="Lee J.S."/>
            <person name="Lee K.C."/>
            <person name="Kim K.K."/>
            <person name="Lee B.W."/>
        </authorList>
    </citation>
    <scope>NUCLEOTIDE SEQUENCE [LARGE SCALE GENOMIC DNA]</scope>
    <source>
        <strain evidence="1 2">SA3-7</strain>
    </source>
</reference>
<keyword evidence="2" id="KW-1185">Reference proteome</keyword>
<dbReference type="Proteomes" id="UP000218263">
    <property type="component" value="Chromosome"/>
</dbReference>
<dbReference type="AlphaFoldDB" id="A0A110B0Q4"/>
<dbReference type="EMBL" id="AP017313">
    <property type="protein sequence ID" value="BAU52603.1"/>
    <property type="molecule type" value="Genomic_DNA"/>
</dbReference>
<proteinExistence type="predicted"/>
<protein>
    <submittedName>
        <fullName evidence="1">Uncharacterized protein</fullName>
    </submittedName>
</protein>
<accession>A0A110B0Q4</accession>
<evidence type="ECO:0000313" key="1">
    <source>
        <dbReference type="EMBL" id="BAU52603.1"/>
    </source>
</evidence>
<evidence type="ECO:0000313" key="2">
    <source>
        <dbReference type="Proteomes" id="UP000218263"/>
    </source>
</evidence>
<organism evidence="1 2">
    <name type="scientific">Mucilaginibacter gotjawali</name>
    <dbReference type="NCBI Taxonomy" id="1550579"/>
    <lineage>
        <taxon>Bacteria</taxon>
        <taxon>Pseudomonadati</taxon>
        <taxon>Bacteroidota</taxon>
        <taxon>Sphingobacteriia</taxon>
        <taxon>Sphingobacteriales</taxon>
        <taxon>Sphingobacteriaceae</taxon>
        <taxon>Mucilaginibacter</taxon>
    </lineage>
</organism>
<name>A0A110B0Q4_9SPHI</name>